<organism evidence="1 2">
    <name type="scientific">Brachionus plicatilis</name>
    <name type="common">Marine rotifer</name>
    <name type="synonym">Brachionus muelleri</name>
    <dbReference type="NCBI Taxonomy" id="10195"/>
    <lineage>
        <taxon>Eukaryota</taxon>
        <taxon>Metazoa</taxon>
        <taxon>Spiralia</taxon>
        <taxon>Gnathifera</taxon>
        <taxon>Rotifera</taxon>
        <taxon>Eurotatoria</taxon>
        <taxon>Monogononta</taxon>
        <taxon>Pseudotrocha</taxon>
        <taxon>Ploima</taxon>
        <taxon>Brachionidae</taxon>
        <taxon>Brachionus</taxon>
    </lineage>
</organism>
<sequence length="79" mass="9311">MTSHKSIPYLSQKISKSSLPPNNVNLIKELRKVRRNFQKTRCQKLKQSFNQLTSELEACYYDLRSSNSITYQYLVLILI</sequence>
<dbReference type="AlphaFoldDB" id="A0A3M7PQM2"/>
<name>A0A3M7PQM2_BRAPC</name>
<reference evidence="1 2" key="1">
    <citation type="journal article" date="2018" name="Sci. Rep.">
        <title>Genomic signatures of local adaptation to the degree of environmental predictability in rotifers.</title>
        <authorList>
            <person name="Franch-Gras L."/>
            <person name="Hahn C."/>
            <person name="Garcia-Roger E.M."/>
            <person name="Carmona M.J."/>
            <person name="Serra M."/>
            <person name="Gomez A."/>
        </authorList>
    </citation>
    <scope>NUCLEOTIDE SEQUENCE [LARGE SCALE GENOMIC DNA]</scope>
    <source>
        <strain evidence="1">HYR1</strain>
    </source>
</reference>
<dbReference type="EMBL" id="REGN01009476">
    <property type="protein sequence ID" value="RNA01091.1"/>
    <property type="molecule type" value="Genomic_DNA"/>
</dbReference>
<protein>
    <submittedName>
        <fullName evidence="1">Uncharacterized protein</fullName>
    </submittedName>
</protein>
<accession>A0A3M7PQM2</accession>
<comment type="caution">
    <text evidence="1">The sequence shown here is derived from an EMBL/GenBank/DDBJ whole genome shotgun (WGS) entry which is preliminary data.</text>
</comment>
<proteinExistence type="predicted"/>
<dbReference type="Proteomes" id="UP000276133">
    <property type="component" value="Unassembled WGS sequence"/>
</dbReference>
<evidence type="ECO:0000313" key="2">
    <source>
        <dbReference type="Proteomes" id="UP000276133"/>
    </source>
</evidence>
<keyword evidence="2" id="KW-1185">Reference proteome</keyword>
<evidence type="ECO:0000313" key="1">
    <source>
        <dbReference type="EMBL" id="RNA01091.1"/>
    </source>
</evidence>
<dbReference type="OrthoDB" id="7032832at2759"/>
<gene>
    <name evidence="1" type="ORF">BpHYR1_008070</name>
</gene>